<dbReference type="AlphaFoldDB" id="A0A385JNP7"/>
<reference evidence="1" key="1">
    <citation type="journal article" date="2017" name="PLoS ONE">
        <title>Genetic diversity of the O antigens of Proteus species and the development of a suspension array for molecular serotyping.</title>
        <authorList>
            <person name="Yu X."/>
            <person name="Torzewska A."/>
            <person name="Zhang X."/>
            <person name="Yin Z."/>
            <person name="Drzewiecka D."/>
            <person name="Cao H."/>
            <person name="Liu B."/>
            <person name="Knirel Y.A."/>
            <person name="Rozalski A."/>
            <person name="Wang L."/>
        </authorList>
    </citation>
    <scope>NUCLEOTIDE SEQUENCE</scope>
    <source>
        <strain evidence="1">G2654</strain>
    </source>
</reference>
<accession>A0A385JNP7</accession>
<protein>
    <recommendedName>
        <fullName evidence="2">ATP-grasp domain-containing protein</fullName>
    </recommendedName>
</protein>
<name>A0A385JNP7_9GAMM</name>
<organism evidence="1">
    <name type="scientific">Proteus penneri</name>
    <dbReference type="NCBI Taxonomy" id="102862"/>
    <lineage>
        <taxon>Bacteria</taxon>
        <taxon>Pseudomonadati</taxon>
        <taxon>Pseudomonadota</taxon>
        <taxon>Gammaproteobacteria</taxon>
        <taxon>Enterobacterales</taxon>
        <taxon>Morganellaceae</taxon>
        <taxon>Proteus</taxon>
    </lineage>
</organism>
<evidence type="ECO:0000313" key="1">
    <source>
        <dbReference type="EMBL" id="AXY99941.1"/>
    </source>
</evidence>
<proteinExistence type="predicted"/>
<evidence type="ECO:0008006" key="2">
    <source>
        <dbReference type="Google" id="ProtNLM"/>
    </source>
</evidence>
<dbReference type="RefSeq" id="WP_311748192.1">
    <property type="nucleotide sequence ID" value="NZ_JAPGAG010000006.1"/>
</dbReference>
<dbReference type="SUPFAM" id="SSF56059">
    <property type="entry name" value="Glutathione synthetase ATP-binding domain-like"/>
    <property type="match status" value="1"/>
</dbReference>
<sequence length="338" mass="39487">MYELYIINNGKFSQSLYPWESLDLSEVKKNLANLNISAKEISFADINNSGLDFYKNKIILFGGSQNKIEKSLIEDYAYWLTKHNANVIPSYECLRALENKGFQALSSESLLGNKKLKYFYNDSDKIFYSDDYVYKLIDGAGSNGVFRCENKNELTKKIKNLKFKNINLNTLIPYIKQVIKKLIKWRYIPKKEEYYKPKINLVMQRFIRNLNCDYKVLIFGKRYFVLKRNIASGDFRASGSNLFEIIETVPNEVLDMAKNIFTKLNTPYCSLDISIDADNVANLIEYQCTHFGPYTYLTAIKQYFINNNGDWVSVDWERKSLEWAYAEAIAEYLNEKLL</sequence>
<dbReference type="EMBL" id="KY710726">
    <property type="protein sequence ID" value="AXY99941.1"/>
    <property type="molecule type" value="Genomic_DNA"/>
</dbReference>